<keyword evidence="1" id="KW-0812">Transmembrane</keyword>
<dbReference type="Proteomes" id="UP000219338">
    <property type="component" value="Unassembled WGS sequence"/>
</dbReference>
<sequence length="200" mass="22925">MNRPHAHMLSSKSTSLGRDTFIWADIFVSVLLIGCNSRLIPISSATLRRWMKELDPNSQSEFSLQKVVIHPYDVMSYAIETLDNAFSVDINNNYRVIIFRETGSARQLLPTYMPRPSSQDSQFEMFRHAYFYTSFRANLLGGDIREDYPRAAIVKMMGQLDVGGDDSDDEMVPLSNLRWQTILGQAIWEEFMRGRIAEAS</sequence>
<proteinExistence type="predicted"/>
<feature type="transmembrane region" description="Helical" evidence="1">
    <location>
        <begin position="20"/>
        <end position="40"/>
    </location>
</feature>
<dbReference type="OrthoDB" id="3263651at2759"/>
<keyword evidence="3" id="KW-1185">Reference proteome</keyword>
<reference evidence="3" key="1">
    <citation type="journal article" date="2017" name="Nat. Ecol. Evol.">
        <title>Genome expansion and lineage-specific genetic innovations in the forest pathogenic fungi Armillaria.</title>
        <authorList>
            <person name="Sipos G."/>
            <person name="Prasanna A.N."/>
            <person name="Walter M.C."/>
            <person name="O'Connor E."/>
            <person name="Balint B."/>
            <person name="Krizsan K."/>
            <person name="Kiss B."/>
            <person name="Hess J."/>
            <person name="Varga T."/>
            <person name="Slot J."/>
            <person name="Riley R."/>
            <person name="Boka B."/>
            <person name="Rigling D."/>
            <person name="Barry K."/>
            <person name="Lee J."/>
            <person name="Mihaltcheva S."/>
            <person name="LaButti K."/>
            <person name="Lipzen A."/>
            <person name="Waldron R."/>
            <person name="Moloney N.M."/>
            <person name="Sperisen C."/>
            <person name="Kredics L."/>
            <person name="Vagvoelgyi C."/>
            <person name="Patrignani A."/>
            <person name="Fitzpatrick D."/>
            <person name="Nagy I."/>
            <person name="Doyle S."/>
            <person name="Anderson J.B."/>
            <person name="Grigoriev I.V."/>
            <person name="Gueldener U."/>
            <person name="Muensterkoetter M."/>
            <person name="Nagy L.G."/>
        </authorList>
    </citation>
    <scope>NUCLEOTIDE SEQUENCE [LARGE SCALE GENOMIC DNA]</scope>
    <source>
        <strain evidence="3">C18/9</strain>
    </source>
</reference>
<evidence type="ECO:0000256" key="1">
    <source>
        <dbReference type="SAM" id="Phobius"/>
    </source>
</evidence>
<name>A0A284SBY1_ARMOS</name>
<gene>
    <name evidence="2" type="ORF">ARMOST_22079</name>
</gene>
<accession>A0A284SBY1</accession>
<dbReference type="EMBL" id="FUEG01000061">
    <property type="protein sequence ID" value="SJL18489.1"/>
    <property type="molecule type" value="Genomic_DNA"/>
</dbReference>
<protein>
    <submittedName>
        <fullName evidence="2">Uncharacterized protein</fullName>
    </submittedName>
</protein>
<evidence type="ECO:0000313" key="3">
    <source>
        <dbReference type="Proteomes" id="UP000219338"/>
    </source>
</evidence>
<evidence type="ECO:0000313" key="2">
    <source>
        <dbReference type="EMBL" id="SJL18489.1"/>
    </source>
</evidence>
<dbReference type="AlphaFoldDB" id="A0A284SBY1"/>
<organism evidence="2 3">
    <name type="scientific">Armillaria ostoyae</name>
    <name type="common">Armillaria root rot fungus</name>
    <dbReference type="NCBI Taxonomy" id="47428"/>
    <lineage>
        <taxon>Eukaryota</taxon>
        <taxon>Fungi</taxon>
        <taxon>Dikarya</taxon>
        <taxon>Basidiomycota</taxon>
        <taxon>Agaricomycotina</taxon>
        <taxon>Agaricomycetes</taxon>
        <taxon>Agaricomycetidae</taxon>
        <taxon>Agaricales</taxon>
        <taxon>Marasmiineae</taxon>
        <taxon>Physalacriaceae</taxon>
        <taxon>Armillaria</taxon>
    </lineage>
</organism>
<keyword evidence="1" id="KW-1133">Transmembrane helix</keyword>
<keyword evidence="1" id="KW-0472">Membrane</keyword>